<organism evidence="1 2">
    <name type="scientific">Elysia crispata</name>
    <name type="common">lettuce slug</name>
    <dbReference type="NCBI Taxonomy" id="231223"/>
    <lineage>
        <taxon>Eukaryota</taxon>
        <taxon>Metazoa</taxon>
        <taxon>Spiralia</taxon>
        <taxon>Lophotrochozoa</taxon>
        <taxon>Mollusca</taxon>
        <taxon>Gastropoda</taxon>
        <taxon>Heterobranchia</taxon>
        <taxon>Euthyneura</taxon>
        <taxon>Panpulmonata</taxon>
        <taxon>Sacoglossa</taxon>
        <taxon>Placobranchoidea</taxon>
        <taxon>Plakobranchidae</taxon>
        <taxon>Elysia</taxon>
    </lineage>
</organism>
<keyword evidence="2" id="KW-1185">Reference proteome</keyword>
<dbReference type="AlphaFoldDB" id="A0AAE1DY91"/>
<accession>A0AAE1DY91</accession>
<protein>
    <submittedName>
        <fullName evidence="1">Uncharacterized protein</fullName>
    </submittedName>
</protein>
<name>A0AAE1DY91_9GAST</name>
<dbReference type="EMBL" id="JAWDGP010002034">
    <property type="protein sequence ID" value="KAK3785983.1"/>
    <property type="molecule type" value="Genomic_DNA"/>
</dbReference>
<reference evidence="1" key="1">
    <citation type="journal article" date="2023" name="G3 (Bethesda)">
        <title>A reference genome for the long-term kleptoplast-retaining sea slug Elysia crispata morphotype clarki.</title>
        <authorList>
            <person name="Eastman K.E."/>
            <person name="Pendleton A.L."/>
            <person name="Shaikh M.A."/>
            <person name="Suttiyut T."/>
            <person name="Ogas R."/>
            <person name="Tomko P."/>
            <person name="Gavelis G."/>
            <person name="Widhalm J.R."/>
            <person name="Wisecaver J.H."/>
        </authorList>
    </citation>
    <scope>NUCLEOTIDE SEQUENCE</scope>
    <source>
        <strain evidence="1">ECLA1</strain>
    </source>
</reference>
<feature type="non-terminal residue" evidence="1">
    <location>
        <position position="37"/>
    </location>
</feature>
<evidence type="ECO:0000313" key="1">
    <source>
        <dbReference type="EMBL" id="KAK3785983.1"/>
    </source>
</evidence>
<gene>
    <name evidence="1" type="ORF">RRG08_059580</name>
</gene>
<sequence>MILGYSNCTCFSRPAEGMTFPLACVYLADVSKGIALV</sequence>
<dbReference type="Proteomes" id="UP001283361">
    <property type="component" value="Unassembled WGS sequence"/>
</dbReference>
<proteinExistence type="predicted"/>
<comment type="caution">
    <text evidence="1">The sequence shown here is derived from an EMBL/GenBank/DDBJ whole genome shotgun (WGS) entry which is preliminary data.</text>
</comment>
<evidence type="ECO:0000313" key="2">
    <source>
        <dbReference type="Proteomes" id="UP001283361"/>
    </source>
</evidence>